<accession>A0A0W1A583</accession>
<protein>
    <submittedName>
        <fullName evidence="1">Uncharacterized protein</fullName>
    </submittedName>
</protein>
<name>A0A0W1A583_9GAMM</name>
<proteinExistence type="predicted"/>
<dbReference type="EMBL" id="LNZB01000051">
    <property type="protein sequence ID" value="KTD76384.1"/>
    <property type="molecule type" value="Genomic_DNA"/>
</dbReference>
<gene>
    <name evidence="1" type="ORF">Lwal_2106</name>
</gene>
<evidence type="ECO:0000313" key="2">
    <source>
        <dbReference type="Proteomes" id="UP000054729"/>
    </source>
</evidence>
<reference evidence="1 2" key="1">
    <citation type="submission" date="2015-11" db="EMBL/GenBank/DDBJ databases">
        <title>Genomic analysis of 38 Legionella species identifies large and diverse effector repertoires.</title>
        <authorList>
            <person name="Burstein D."/>
            <person name="Amaro F."/>
            <person name="Zusman T."/>
            <person name="Lifshitz Z."/>
            <person name="Cohen O."/>
            <person name="Gilbert J.A."/>
            <person name="Pupko T."/>
            <person name="Shuman H.A."/>
            <person name="Segal G."/>
        </authorList>
    </citation>
    <scope>NUCLEOTIDE SEQUENCE [LARGE SCALE GENOMIC DNA]</scope>
    <source>
        <strain evidence="1 2">ATCC 51914</strain>
    </source>
</reference>
<dbReference type="AlphaFoldDB" id="A0A0W1A583"/>
<dbReference type="Proteomes" id="UP000054729">
    <property type="component" value="Unassembled WGS sequence"/>
</dbReference>
<dbReference type="OrthoDB" id="5651168at2"/>
<keyword evidence="2" id="KW-1185">Reference proteome</keyword>
<evidence type="ECO:0000313" key="1">
    <source>
        <dbReference type="EMBL" id="KTD76384.1"/>
    </source>
</evidence>
<comment type="caution">
    <text evidence="1">The sequence shown here is derived from an EMBL/GenBank/DDBJ whole genome shotgun (WGS) entry which is preliminary data.</text>
</comment>
<dbReference type="RefSeq" id="WP_058480746.1">
    <property type="nucleotide sequence ID" value="NZ_CAAAIQ010000001.1"/>
</dbReference>
<sequence length="703" mass="78553">MGWFSSESISSGLSSVGSGLYGGAQWLWNNASPLKIVSGVFNYTANTAFTMVEQVLALRKAIPTLVNNPQAKKIVNGMAYVAVHDILPIVALNYANNSTQQYFRNGYNEDGAWYAPYMPYMSALGLLYYAYLAYNKAEGKRSTPMEAALTTLPLIPLVYMNSNSQQLVGNGYNQDMSWYAPYSLFLSGLTAVNYLVQSYTWREGAQATVRVAILDTMGPGAFNSNKTKLPKSICDDMDCNFKRKIKGWGREPFILIGNDFLTFGISKIPYVGGVASKVLSVYFNGRYILRVTTPELCERHKFLSMPQETGLSLGLTYYLTTELMDKVLEATVGMPPYLYYRALKHFLLLMHINVAAHMTFQQIDPKDATLTIDPLTVYERVNRFLVDVVFDGMMKRIPIDFKPDPNAPPLIPLSPALQFGTMLLNSDVERERKTAPGFFTKAKEKALVLVLPSMMRSADGFTTDPIVVMYWPSISKVAVNVVNFVDKYGHDRRVKTLAWAPKTTAEVINLKFGIPKKITRFILMLSHEQDFWNLMVAIKLWFLRHSGIKSEVKIEPLDDLGIHGERSLVPLPSGDAAKKPVIPAEQLQLIKGQDSVLPIEAVTQLTPFKGSKVSIDPDMLLVEPVPTGSTKQELSLFPIDPHLMSTKAEPESKNEMPIKRKVGIIVLNPDMFFYQKKSTGPIIEEITTNSTSESQVVDVNKMN</sequence>
<organism evidence="1 2">
    <name type="scientific">Legionella waltersii</name>
    <dbReference type="NCBI Taxonomy" id="66969"/>
    <lineage>
        <taxon>Bacteria</taxon>
        <taxon>Pseudomonadati</taxon>
        <taxon>Pseudomonadota</taxon>
        <taxon>Gammaproteobacteria</taxon>
        <taxon>Legionellales</taxon>
        <taxon>Legionellaceae</taxon>
        <taxon>Legionella</taxon>
    </lineage>
</organism>
<dbReference type="STRING" id="66969.Lwal_2106"/>
<dbReference type="PATRIC" id="fig|66969.6.peg.2295"/>